<protein>
    <submittedName>
        <fullName evidence="1">Uncharacterized protein</fullName>
    </submittedName>
</protein>
<evidence type="ECO:0000313" key="2">
    <source>
        <dbReference type="Proteomes" id="UP000306102"/>
    </source>
</evidence>
<sequence>MNPDDLSLANSFGKALENDASPSLALTVAVAIVGSSGNVVEDECVKEEKGKVIKDKAEEKAAETGREAKEASESWAEWAKEKITEGLGFKVTKEAKDATATATAIAMHTKDEISRAGQYNTDKSGEVKNEEAAEKAVYAKETTFQKAEEAKHKA</sequence>
<dbReference type="EMBL" id="SDRB02011233">
    <property type="protein sequence ID" value="THG02214.1"/>
    <property type="molecule type" value="Genomic_DNA"/>
</dbReference>
<reference evidence="1 2" key="1">
    <citation type="journal article" date="2018" name="Proc. Natl. Acad. Sci. U.S.A.">
        <title>Draft genome sequence of Camellia sinensis var. sinensis provides insights into the evolution of the tea genome and tea quality.</title>
        <authorList>
            <person name="Wei C."/>
            <person name="Yang H."/>
            <person name="Wang S."/>
            <person name="Zhao J."/>
            <person name="Liu C."/>
            <person name="Gao L."/>
            <person name="Xia E."/>
            <person name="Lu Y."/>
            <person name="Tai Y."/>
            <person name="She G."/>
            <person name="Sun J."/>
            <person name="Cao H."/>
            <person name="Tong W."/>
            <person name="Gao Q."/>
            <person name="Li Y."/>
            <person name="Deng W."/>
            <person name="Jiang X."/>
            <person name="Wang W."/>
            <person name="Chen Q."/>
            <person name="Zhang S."/>
            <person name="Li H."/>
            <person name="Wu J."/>
            <person name="Wang P."/>
            <person name="Li P."/>
            <person name="Shi C."/>
            <person name="Zheng F."/>
            <person name="Jian J."/>
            <person name="Huang B."/>
            <person name="Shan D."/>
            <person name="Shi M."/>
            <person name="Fang C."/>
            <person name="Yue Y."/>
            <person name="Li F."/>
            <person name="Li D."/>
            <person name="Wei S."/>
            <person name="Han B."/>
            <person name="Jiang C."/>
            <person name="Yin Y."/>
            <person name="Xia T."/>
            <person name="Zhang Z."/>
            <person name="Bennetzen J.L."/>
            <person name="Zhao S."/>
            <person name="Wan X."/>
        </authorList>
    </citation>
    <scope>NUCLEOTIDE SEQUENCE [LARGE SCALE GENOMIC DNA]</scope>
    <source>
        <strain evidence="2">cv. Shuchazao</strain>
        <tissue evidence="1">Leaf</tissue>
    </source>
</reference>
<gene>
    <name evidence="1" type="ORF">TEA_004559</name>
</gene>
<name>A0A4S4DIH9_CAMSN</name>
<dbReference type="Proteomes" id="UP000306102">
    <property type="component" value="Unassembled WGS sequence"/>
</dbReference>
<proteinExistence type="predicted"/>
<keyword evidence="2" id="KW-1185">Reference proteome</keyword>
<accession>A0A4S4DIH9</accession>
<comment type="caution">
    <text evidence="1">The sequence shown here is derived from an EMBL/GenBank/DDBJ whole genome shotgun (WGS) entry which is preliminary data.</text>
</comment>
<dbReference type="STRING" id="542762.A0A4S4DIH9"/>
<dbReference type="AlphaFoldDB" id="A0A4S4DIH9"/>
<evidence type="ECO:0000313" key="1">
    <source>
        <dbReference type="EMBL" id="THG02214.1"/>
    </source>
</evidence>
<organism evidence="1 2">
    <name type="scientific">Camellia sinensis var. sinensis</name>
    <name type="common">China tea</name>
    <dbReference type="NCBI Taxonomy" id="542762"/>
    <lineage>
        <taxon>Eukaryota</taxon>
        <taxon>Viridiplantae</taxon>
        <taxon>Streptophyta</taxon>
        <taxon>Embryophyta</taxon>
        <taxon>Tracheophyta</taxon>
        <taxon>Spermatophyta</taxon>
        <taxon>Magnoliopsida</taxon>
        <taxon>eudicotyledons</taxon>
        <taxon>Gunneridae</taxon>
        <taxon>Pentapetalae</taxon>
        <taxon>asterids</taxon>
        <taxon>Ericales</taxon>
        <taxon>Theaceae</taxon>
        <taxon>Camellia</taxon>
    </lineage>
</organism>